<gene>
    <name evidence="3" type="ORF">SDC9_140320</name>
</gene>
<evidence type="ECO:0000259" key="2">
    <source>
        <dbReference type="PROSITE" id="PS50977"/>
    </source>
</evidence>
<feature type="domain" description="HTH tetR-type" evidence="2">
    <location>
        <begin position="1"/>
        <end position="37"/>
    </location>
</feature>
<dbReference type="AlphaFoldDB" id="A0A645DUI3"/>
<dbReference type="PROSITE" id="PS50977">
    <property type="entry name" value="HTH_TETR_2"/>
    <property type="match status" value="1"/>
</dbReference>
<proteinExistence type="predicted"/>
<protein>
    <recommendedName>
        <fullName evidence="2">HTH tetR-type domain-containing protein</fullName>
    </recommendedName>
</protein>
<dbReference type="GO" id="GO:0003677">
    <property type="term" value="F:DNA binding"/>
    <property type="evidence" value="ECO:0007669"/>
    <property type="project" value="UniProtKB-KW"/>
</dbReference>
<dbReference type="Gene3D" id="1.10.357.10">
    <property type="entry name" value="Tetracycline Repressor, domain 2"/>
    <property type="match status" value="1"/>
</dbReference>
<dbReference type="InterPro" id="IPR036271">
    <property type="entry name" value="Tet_transcr_reg_TetR-rel_C_sf"/>
</dbReference>
<accession>A0A645DUI3</accession>
<comment type="caution">
    <text evidence="3">The sequence shown here is derived from an EMBL/GenBank/DDBJ whole genome shotgun (WGS) entry which is preliminary data.</text>
</comment>
<keyword evidence="1" id="KW-0238">DNA-binding</keyword>
<evidence type="ECO:0000256" key="1">
    <source>
        <dbReference type="ARBA" id="ARBA00023125"/>
    </source>
</evidence>
<sequence>MDAIVKKAEVSKGTFYVHFDSKDALLVCLISDYVRELDLDYRSFLVPNATTASTCDVLLSLVGGIADCITHKVGYVLTKNVYRIQLDGTALTGALLNEGRDLYRVFQELLETGIQTGEFRSDLMVDKVVFQLVTSIRGLTYEWLIRYPDLDLKEKLLECFSLLIKGLE</sequence>
<organism evidence="3">
    <name type="scientific">bioreactor metagenome</name>
    <dbReference type="NCBI Taxonomy" id="1076179"/>
    <lineage>
        <taxon>unclassified sequences</taxon>
        <taxon>metagenomes</taxon>
        <taxon>ecological metagenomes</taxon>
    </lineage>
</organism>
<name>A0A645DUI3_9ZZZZ</name>
<dbReference type="Pfam" id="PF00440">
    <property type="entry name" value="TetR_N"/>
    <property type="match status" value="1"/>
</dbReference>
<dbReference type="InterPro" id="IPR009057">
    <property type="entry name" value="Homeodomain-like_sf"/>
</dbReference>
<dbReference type="SUPFAM" id="SSF46689">
    <property type="entry name" value="Homeodomain-like"/>
    <property type="match status" value="1"/>
</dbReference>
<dbReference type="InterPro" id="IPR001647">
    <property type="entry name" value="HTH_TetR"/>
</dbReference>
<evidence type="ECO:0000313" key="3">
    <source>
        <dbReference type="EMBL" id="MPM93184.1"/>
    </source>
</evidence>
<dbReference type="EMBL" id="VSSQ01040023">
    <property type="protein sequence ID" value="MPM93184.1"/>
    <property type="molecule type" value="Genomic_DNA"/>
</dbReference>
<reference evidence="3" key="1">
    <citation type="submission" date="2019-08" db="EMBL/GenBank/DDBJ databases">
        <authorList>
            <person name="Kucharzyk K."/>
            <person name="Murdoch R.W."/>
            <person name="Higgins S."/>
            <person name="Loffler F."/>
        </authorList>
    </citation>
    <scope>NUCLEOTIDE SEQUENCE</scope>
</reference>
<dbReference type="SUPFAM" id="SSF48498">
    <property type="entry name" value="Tetracyclin repressor-like, C-terminal domain"/>
    <property type="match status" value="1"/>
</dbReference>